<evidence type="ECO:0000256" key="7">
    <source>
        <dbReference type="ARBA" id="ARBA00023136"/>
    </source>
</evidence>
<feature type="transmembrane region" description="Helical" evidence="8">
    <location>
        <begin position="141"/>
        <end position="158"/>
    </location>
</feature>
<feature type="transmembrane region" description="Helical" evidence="8">
    <location>
        <begin position="285"/>
        <end position="310"/>
    </location>
</feature>
<dbReference type="PANTHER" id="PTHR42865">
    <property type="entry name" value="PROTON/GLUTAMATE-ASPARTATE SYMPORTER"/>
    <property type="match status" value="1"/>
</dbReference>
<reference evidence="9 10" key="1">
    <citation type="submission" date="2015-11" db="EMBL/GenBank/DDBJ databases">
        <title>Bacillus caseinolyticus sp nov.</title>
        <authorList>
            <person name="Dastager S.G."/>
            <person name="Mawlankar R."/>
        </authorList>
    </citation>
    <scope>NUCLEOTIDE SEQUENCE [LARGE SCALE GENOMIC DNA]</scope>
    <source>
        <strain evidence="9 10">SGD-V-76</strain>
    </source>
</reference>
<dbReference type="GO" id="GO:0005886">
    <property type="term" value="C:plasma membrane"/>
    <property type="evidence" value="ECO:0007669"/>
    <property type="project" value="UniProtKB-SubCell"/>
</dbReference>
<dbReference type="InterPro" id="IPR036458">
    <property type="entry name" value="Na:dicarbo_symporter_sf"/>
</dbReference>
<keyword evidence="3" id="KW-1003">Cell membrane</keyword>
<evidence type="ECO:0000313" key="9">
    <source>
        <dbReference type="EMBL" id="KSU89267.1"/>
    </source>
</evidence>
<dbReference type="RefSeq" id="WP_025910071.1">
    <property type="nucleotide sequence ID" value="NZ_KQ758629.1"/>
</dbReference>
<dbReference type="AlphaFoldDB" id="A0A0V8JQC9"/>
<evidence type="ECO:0000256" key="1">
    <source>
        <dbReference type="ARBA" id="ARBA00004651"/>
    </source>
</evidence>
<feature type="transmembrane region" description="Helical" evidence="8">
    <location>
        <begin position="244"/>
        <end position="265"/>
    </location>
</feature>
<feature type="transmembrane region" description="Helical" evidence="8">
    <location>
        <begin position="74"/>
        <end position="95"/>
    </location>
</feature>
<comment type="subcellular location">
    <subcellularLocation>
        <location evidence="1">Cell membrane</location>
        <topology evidence="1">Multi-pass membrane protein</topology>
    </subcellularLocation>
</comment>
<evidence type="ECO:0000256" key="2">
    <source>
        <dbReference type="ARBA" id="ARBA00022448"/>
    </source>
</evidence>
<dbReference type="InterPro" id="IPR001991">
    <property type="entry name" value="Na-dicarboxylate_symporter"/>
</dbReference>
<dbReference type="PANTHER" id="PTHR42865:SF7">
    <property type="entry name" value="PROTON_GLUTAMATE-ASPARTATE SYMPORTER"/>
    <property type="match status" value="1"/>
</dbReference>
<dbReference type="PRINTS" id="PR00173">
    <property type="entry name" value="EDTRNSPORT"/>
</dbReference>
<gene>
    <name evidence="9" type="ORF">AS180_02970</name>
</gene>
<evidence type="ECO:0000313" key="10">
    <source>
        <dbReference type="Proteomes" id="UP000053681"/>
    </source>
</evidence>
<organism evidence="9 10">
    <name type="scientific">Priestia veravalensis</name>
    <dbReference type="NCBI Taxonomy" id="1414648"/>
    <lineage>
        <taxon>Bacteria</taxon>
        <taxon>Bacillati</taxon>
        <taxon>Bacillota</taxon>
        <taxon>Bacilli</taxon>
        <taxon>Bacillales</taxon>
        <taxon>Bacillaceae</taxon>
        <taxon>Priestia</taxon>
    </lineage>
</organism>
<dbReference type="InterPro" id="IPR018107">
    <property type="entry name" value="Na-dicarboxylate_symporter_CS"/>
</dbReference>
<dbReference type="PROSITE" id="PS00714">
    <property type="entry name" value="NA_DICARBOXYL_SYMP_2"/>
    <property type="match status" value="1"/>
</dbReference>
<dbReference type="GO" id="GO:0006835">
    <property type="term" value="P:dicarboxylic acid transport"/>
    <property type="evidence" value="ECO:0007669"/>
    <property type="project" value="UniProtKB-ARBA"/>
</dbReference>
<dbReference type="EMBL" id="LNQP01000007">
    <property type="protein sequence ID" value="KSU89267.1"/>
    <property type="molecule type" value="Genomic_DNA"/>
</dbReference>
<dbReference type="FunFam" id="1.10.3860.10:FF:000001">
    <property type="entry name" value="C4-dicarboxylate transport protein"/>
    <property type="match status" value="1"/>
</dbReference>
<dbReference type="GO" id="GO:0015293">
    <property type="term" value="F:symporter activity"/>
    <property type="evidence" value="ECO:0007669"/>
    <property type="project" value="UniProtKB-KW"/>
</dbReference>
<evidence type="ECO:0000256" key="4">
    <source>
        <dbReference type="ARBA" id="ARBA00022692"/>
    </source>
</evidence>
<evidence type="ECO:0000256" key="3">
    <source>
        <dbReference type="ARBA" id="ARBA00022475"/>
    </source>
</evidence>
<evidence type="ECO:0000256" key="6">
    <source>
        <dbReference type="ARBA" id="ARBA00022989"/>
    </source>
</evidence>
<comment type="caution">
    <text evidence="9">The sequence shown here is derived from an EMBL/GenBank/DDBJ whole genome shotgun (WGS) entry which is preliminary data.</text>
</comment>
<feature type="transmembrane region" description="Helical" evidence="8">
    <location>
        <begin position="179"/>
        <end position="200"/>
    </location>
</feature>
<feature type="transmembrane region" description="Helical" evidence="8">
    <location>
        <begin position="206"/>
        <end position="232"/>
    </location>
</feature>
<name>A0A0V8JQC9_9BACI</name>
<keyword evidence="10" id="KW-1185">Reference proteome</keyword>
<sequence length="406" mass="42262">MKKPSLLTQVLVAFVVAVALGLIFGDKMSVVQPLGDLFLRLIKFIMAPLILTTLIVGVTSLQDTKQLFSMGGRTIVFYLFTTLIAVTIGIVYAVILSPGTGANVSLQQGATAPSGEAPTLTETLLNMIPENPFAALMEGNILQIIFMAIAIGLGILFVGEPAKPIQKLFESFSTVMFKITSGIMVIAPIGIFGMVAPIIGEYGLAVLAPLAKVIIAVALGCLTQLLVVYSLAVKGFAGMSPLTFLKGIAPAGLVAFSTASSGATLPVSMKNVQENLGVSKETASFVLPLGATMNMDGSAIYQGVAALFIAQFYGIDLGMSEILLIMFTTTIASIGTAGVPGAGMIMLTMVLAAVNLPVEGIALIAAIDRILDMFRTSVNIVGDAAASVVVDSYEKKSKEKANQQAS</sequence>
<dbReference type="Pfam" id="PF00375">
    <property type="entry name" value="SDF"/>
    <property type="match status" value="1"/>
</dbReference>
<evidence type="ECO:0000256" key="5">
    <source>
        <dbReference type="ARBA" id="ARBA00022847"/>
    </source>
</evidence>
<accession>A0A0V8JQC9</accession>
<protein>
    <submittedName>
        <fullName evidence="9">Sodium:dicarboxylate symporter</fullName>
    </submittedName>
</protein>
<feature type="transmembrane region" description="Helical" evidence="8">
    <location>
        <begin position="322"/>
        <end position="339"/>
    </location>
</feature>
<dbReference type="Proteomes" id="UP000053681">
    <property type="component" value="Unassembled WGS sequence"/>
</dbReference>
<keyword evidence="2" id="KW-0813">Transport</keyword>
<keyword evidence="7 8" id="KW-0472">Membrane</keyword>
<keyword evidence="4 8" id="KW-0812">Transmembrane</keyword>
<feature type="transmembrane region" description="Helical" evidence="8">
    <location>
        <begin position="345"/>
        <end position="367"/>
    </location>
</feature>
<dbReference type="SUPFAM" id="SSF118215">
    <property type="entry name" value="Proton glutamate symport protein"/>
    <property type="match status" value="1"/>
</dbReference>
<keyword evidence="5" id="KW-0769">Symport</keyword>
<feature type="transmembrane region" description="Helical" evidence="8">
    <location>
        <begin position="37"/>
        <end position="62"/>
    </location>
</feature>
<keyword evidence="6 8" id="KW-1133">Transmembrane helix</keyword>
<dbReference type="Gene3D" id="1.10.3860.10">
    <property type="entry name" value="Sodium:dicarboxylate symporter"/>
    <property type="match status" value="1"/>
</dbReference>
<proteinExistence type="predicted"/>
<evidence type="ECO:0000256" key="8">
    <source>
        <dbReference type="SAM" id="Phobius"/>
    </source>
</evidence>